<dbReference type="Proteomes" id="UP000216107">
    <property type="component" value="Unassembled WGS sequence"/>
</dbReference>
<accession>A0A272ET99</accession>
<comment type="caution">
    <text evidence="1">The sequence shown here is derived from an EMBL/GenBank/DDBJ whole genome shotgun (WGS) entry which is preliminary data.</text>
</comment>
<reference evidence="1 2" key="1">
    <citation type="submission" date="2017-07" db="EMBL/GenBank/DDBJ databases">
        <title>Candidatus Dactylopiibacterium carminicum, a nitrogen-fixing symbiont of the cochineal insect Dactylopius coccus and Dactylopius opuntiae (Hemiptera: Coccoidea: Dactylopiidae).</title>
        <authorList>
            <person name="Vera A."/>
        </authorList>
    </citation>
    <scope>NUCLEOTIDE SEQUENCE [LARGE SCALE GENOMIC DNA]</scope>
    <source>
        <strain evidence="1 2">NFDCM</strain>
    </source>
</reference>
<sequence>MWSALLEPLSNHNETKSLALSWLPAATVKVRLTNRLSPEYGAVRLVTPTEFWVPVSVVSLQVPARVSWLAWATTEPTKKTKASAAFFKNMISLQLSG</sequence>
<protein>
    <submittedName>
        <fullName evidence="1">Uncharacterized protein</fullName>
    </submittedName>
</protein>
<dbReference type="AlphaFoldDB" id="A0A272ET99"/>
<organism evidence="1 2">
    <name type="scientific">Candidatus Dactylopiibacterium carminicum</name>
    <dbReference type="NCBI Taxonomy" id="857335"/>
    <lineage>
        <taxon>Bacteria</taxon>
        <taxon>Pseudomonadati</taxon>
        <taxon>Pseudomonadota</taxon>
        <taxon>Betaproteobacteria</taxon>
        <taxon>Rhodocyclales</taxon>
        <taxon>Rhodocyclaceae</taxon>
        <taxon>Candidatus Dactylopiibacterium</taxon>
    </lineage>
</organism>
<dbReference type="EMBL" id="NMRN01000020">
    <property type="protein sequence ID" value="PAS93256.1"/>
    <property type="molecule type" value="Genomic_DNA"/>
</dbReference>
<gene>
    <name evidence="1" type="ORF">CGU29_08430</name>
</gene>
<name>A0A272ET99_9RHOO</name>
<evidence type="ECO:0000313" key="2">
    <source>
        <dbReference type="Proteomes" id="UP000216107"/>
    </source>
</evidence>
<proteinExistence type="predicted"/>
<evidence type="ECO:0000313" key="1">
    <source>
        <dbReference type="EMBL" id="PAS93256.1"/>
    </source>
</evidence>